<name>A0A0W8GAE3_9ZZZZ</name>
<gene>
    <name evidence="1" type="ORF">ASZ90_000042</name>
</gene>
<protein>
    <submittedName>
        <fullName evidence="1">Uncharacterized protein</fullName>
    </submittedName>
</protein>
<organism evidence="1">
    <name type="scientific">hydrocarbon metagenome</name>
    <dbReference type="NCBI Taxonomy" id="938273"/>
    <lineage>
        <taxon>unclassified sequences</taxon>
        <taxon>metagenomes</taxon>
        <taxon>ecological metagenomes</taxon>
    </lineage>
</organism>
<sequence length="251" mass="25693">MARRATLLHHVRDGLPSGAPLVQVAGPYEFLEPGDAEAPAGSAGPMAAALARLAPDVLCLAPEEAAMLSRAGLAPPPGAVVLSGAPQTRVLDRGGVRLGFVFFPVGAKPGAEPDAKARAATVAAAREMRGAADLVVGVSPWGSMAEEAFLTANPDVFDVLLGAGHGFGTPAMPQPVPRTLWARAHTKGRTISRLDIVLPVKKAGAPWLPGEDHQAELLNPDYTVPGDPDIAILGETPTVAATTPKVTTATP</sequence>
<accession>A0A0W8GAE3</accession>
<evidence type="ECO:0000313" key="1">
    <source>
        <dbReference type="EMBL" id="KUG30073.1"/>
    </source>
</evidence>
<dbReference type="AlphaFoldDB" id="A0A0W8GAE3"/>
<comment type="caution">
    <text evidence="1">The sequence shown here is derived from an EMBL/GenBank/DDBJ whole genome shotgun (WGS) entry which is preliminary data.</text>
</comment>
<reference evidence="1" key="1">
    <citation type="journal article" date="2015" name="Proc. Natl. Acad. Sci. U.S.A.">
        <title>Networks of energetic and metabolic interactions define dynamics in microbial communities.</title>
        <authorList>
            <person name="Embree M."/>
            <person name="Liu J.K."/>
            <person name="Al-Bassam M.M."/>
            <person name="Zengler K."/>
        </authorList>
    </citation>
    <scope>NUCLEOTIDE SEQUENCE</scope>
</reference>
<dbReference type="InterPro" id="IPR029052">
    <property type="entry name" value="Metallo-depent_PP-like"/>
</dbReference>
<dbReference type="EMBL" id="LNQE01000006">
    <property type="protein sequence ID" value="KUG30073.1"/>
    <property type="molecule type" value="Genomic_DNA"/>
</dbReference>
<dbReference type="SUPFAM" id="SSF56300">
    <property type="entry name" value="Metallo-dependent phosphatases"/>
    <property type="match status" value="1"/>
</dbReference>
<proteinExistence type="predicted"/>